<protein>
    <submittedName>
        <fullName evidence="7">RNAse G</fullName>
        <ecNumber evidence="7">3.1.4.-</ecNumber>
    </submittedName>
</protein>
<reference evidence="7 8" key="1">
    <citation type="journal article" date="2010" name="Stand. Genomic Sci.">
        <title>Complete genome sequence of Ilyobacter polytropus type strain (CuHbu1).</title>
        <authorList>
            <person name="Sikorski J."/>
            <person name="Chertkov O."/>
            <person name="Lapidus A."/>
            <person name="Nolan M."/>
            <person name="Lucas S."/>
            <person name="Del Rio T.G."/>
            <person name="Tice H."/>
            <person name="Cheng J.F."/>
            <person name="Tapia R."/>
            <person name="Han C."/>
            <person name="Goodwin L."/>
            <person name="Pitluck S."/>
            <person name="Liolios K."/>
            <person name="Ivanova N."/>
            <person name="Mavromatis K."/>
            <person name="Mikhailova N."/>
            <person name="Pati A."/>
            <person name="Chen A."/>
            <person name="Palaniappan K."/>
            <person name="Land M."/>
            <person name="Hauser L."/>
            <person name="Chang Y.J."/>
            <person name="Jeffries C.D."/>
            <person name="Brambilla E."/>
            <person name="Yasawong M."/>
            <person name="Rohde M."/>
            <person name="Pukall R."/>
            <person name="Spring S."/>
            <person name="Goker M."/>
            <person name="Woyke T."/>
            <person name="Bristow J."/>
            <person name="Eisen J.A."/>
            <person name="Markowitz V."/>
            <person name="Hugenholtz P."/>
            <person name="Kyrpides N.C."/>
            <person name="Klenk H.P."/>
        </authorList>
    </citation>
    <scope>NUCLEOTIDE SEQUENCE [LARGE SCALE GENOMIC DNA]</scope>
    <source>
        <strain evidence="8">ATCC 51220 / DSM 2926 / LMG 16218 / CuHBu1</strain>
    </source>
</reference>
<evidence type="ECO:0000256" key="4">
    <source>
        <dbReference type="ARBA" id="ARBA00022842"/>
    </source>
</evidence>
<dbReference type="EC" id="3.1.4.-" evidence="7"/>
<keyword evidence="8" id="KW-1185">Reference proteome</keyword>
<dbReference type="NCBIfam" id="TIGR00757">
    <property type="entry name" value="RNaseEG"/>
    <property type="match status" value="1"/>
</dbReference>
<dbReference type="CDD" id="cd04453">
    <property type="entry name" value="S1_RNase_E"/>
    <property type="match status" value="1"/>
</dbReference>
<keyword evidence="5" id="KW-0694">RNA-binding</keyword>
<evidence type="ECO:0000256" key="5">
    <source>
        <dbReference type="ARBA" id="ARBA00022884"/>
    </source>
</evidence>
<dbReference type="GO" id="GO:0046872">
    <property type="term" value="F:metal ion binding"/>
    <property type="evidence" value="ECO:0007669"/>
    <property type="project" value="UniProtKB-KW"/>
</dbReference>
<dbReference type="eggNOG" id="COG1530">
    <property type="taxonomic scope" value="Bacteria"/>
</dbReference>
<dbReference type="PROSITE" id="PS50126">
    <property type="entry name" value="S1"/>
    <property type="match status" value="1"/>
</dbReference>
<dbReference type="Pfam" id="PF10150">
    <property type="entry name" value="RNase_E_G"/>
    <property type="match status" value="1"/>
</dbReference>
<dbReference type="KEGG" id="ipo:Ilyop_1504"/>
<dbReference type="PANTHER" id="PTHR30001">
    <property type="entry name" value="RIBONUCLEASE"/>
    <property type="match status" value="1"/>
</dbReference>
<dbReference type="GO" id="GO:0003723">
    <property type="term" value="F:RNA binding"/>
    <property type="evidence" value="ECO:0007669"/>
    <property type="project" value="UniProtKB-KW"/>
</dbReference>
<dbReference type="InterPro" id="IPR003029">
    <property type="entry name" value="S1_domain"/>
</dbReference>
<evidence type="ECO:0000256" key="2">
    <source>
        <dbReference type="ARBA" id="ARBA00022723"/>
    </source>
</evidence>
<keyword evidence="4" id="KW-0460">Magnesium</keyword>
<dbReference type="GO" id="GO:0005737">
    <property type="term" value="C:cytoplasm"/>
    <property type="evidence" value="ECO:0007669"/>
    <property type="project" value="TreeGrafter"/>
</dbReference>
<dbReference type="GO" id="GO:0016787">
    <property type="term" value="F:hydrolase activity"/>
    <property type="evidence" value="ECO:0007669"/>
    <property type="project" value="UniProtKB-KW"/>
</dbReference>
<dbReference type="PANTHER" id="PTHR30001:SF0">
    <property type="entry name" value="RIBONUCLEASE G"/>
    <property type="match status" value="1"/>
</dbReference>
<accession>E3H853</accession>
<keyword evidence="2" id="KW-0479">Metal-binding</keyword>
<dbReference type="InterPro" id="IPR004659">
    <property type="entry name" value="RNase_E/G"/>
</dbReference>
<name>E3H853_ILYPC</name>
<proteinExistence type="predicted"/>
<evidence type="ECO:0000259" key="6">
    <source>
        <dbReference type="PROSITE" id="PS50126"/>
    </source>
</evidence>
<dbReference type="InterPro" id="IPR012340">
    <property type="entry name" value="NA-bd_OB-fold"/>
</dbReference>
<dbReference type="InterPro" id="IPR019307">
    <property type="entry name" value="RNA-bd_AU-1/RNase_E/G"/>
</dbReference>
<dbReference type="STRING" id="572544.Ilyop_1504"/>
<dbReference type="RefSeq" id="WP_013387951.1">
    <property type="nucleotide sequence ID" value="NC_014632.1"/>
</dbReference>
<evidence type="ECO:0000256" key="1">
    <source>
        <dbReference type="ARBA" id="ARBA00001946"/>
    </source>
</evidence>
<evidence type="ECO:0000313" key="7">
    <source>
        <dbReference type="EMBL" id="ADO83284.1"/>
    </source>
</evidence>
<evidence type="ECO:0000256" key="3">
    <source>
        <dbReference type="ARBA" id="ARBA00022801"/>
    </source>
</evidence>
<dbReference type="GO" id="GO:0004540">
    <property type="term" value="F:RNA nuclease activity"/>
    <property type="evidence" value="ECO:0007669"/>
    <property type="project" value="InterPro"/>
</dbReference>
<keyword evidence="3 7" id="KW-0378">Hydrolase</keyword>
<evidence type="ECO:0000313" key="8">
    <source>
        <dbReference type="Proteomes" id="UP000006875"/>
    </source>
</evidence>
<feature type="domain" description="S1 motif" evidence="6">
    <location>
        <begin position="38"/>
        <end position="119"/>
    </location>
</feature>
<dbReference type="GO" id="GO:0006364">
    <property type="term" value="P:rRNA processing"/>
    <property type="evidence" value="ECO:0007669"/>
    <property type="project" value="TreeGrafter"/>
</dbReference>
<dbReference type="Proteomes" id="UP000006875">
    <property type="component" value="Chromosome"/>
</dbReference>
<organism evidence="7 8">
    <name type="scientific">Ilyobacter polytropus (strain ATCC 51220 / DSM 2926 / LMG 16218 / CuHBu1)</name>
    <dbReference type="NCBI Taxonomy" id="572544"/>
    <lineage>
        <taxon>Bacteria</taxon>
        <taxon>Fusobacteriati</taxon>
        <taxon>Fusobacteriota</taxon>
        <taxon>Fusobacteriia</taxon>
        <taxon>Fusobacteriales</taxon>
        <taxon>Fusobacteriaceae</taxon>
        <taxon>Ilyobacter</taxon>
    </lineage>
</organism>
<dbReference type="SMART" id="SM00316">
    <property type="entry name" value="S1"/>
    <property type="match status" value="1"/>
</dbReference>
<comment type="cofactor">
    <cofactor evidence="1">
        <name>Mg(2+)</name>
        <dbReference type="ChEBI" id="CHEBI:18420"/>
    </cofactor>
</comment>
<gene>
    <name evidence="7" type="ordered locus">Ilyop_1504</name>
</gene>
<sequence length="488" mass="56690">MNQIIINVDDFQTRAALLEDDKLTEFFIERSDEVKVTGNIYKGRVANVLPGMESAFLDIGLEKNAFLYVKDLREFEEMYLDGIENSDRPIEDLLNVGDEVVVQILKDPRGTKGARVTTHYTIPGKYLVLMPNNDYVAISQKIKNDKERKRLEELLKEIKPDNMGFIIRTAAEGKNELHFEREVEYLVKKWHDIERKISTSKPGDIIYRDNELVKTVLRDIFSSNIEELVIDNEKKYWEIIDYINAFSESSMKTKIKLYNENLPVFETYGVNSQLDKALKEVVWLDCGGYLVIQRTEALVSIDINTGKNTGRMNLEDTVFETNIEAAKEIPRQLRLRNMSGIIIIDFIDMKHEEDKLKVTEVLEEHLKKDRIKNNIIHFTDLGLIEMTRKRVGKPLSHYYQEECVHCNGTGKIKSKDSVINEVITEIKIVSDEKDISTVRLKISKELNGFFKGIYDEFIKVYLKSKGKFFKVEVDPLKDNYDYEILLEV</sequence>
<dbReference type="SUPFAM" id="SSF50249">
    <property type="entry name" value="Nucleic acid-binding proteins"/>
    <property type="match status" value="1"/>
</dbReference>
<dbReference type="OrthoDB" id="9804278at2"/>
<dbReference type="EMBL" id="CP002281">
    <property type="protein sequence ID" value="ADO83284.1"/>
    <property type="molecule type" value="Genomic_DNA"/>
</dbReference>
<dbReference type="HOGENOM" id="CLU_003468_5_3_0"/>
<dbReference type="Gene3D" id="2.40.50.140">
    <property type="entry name" value="Nucleic acid-binding proteins"/>
    <property type="match status" value="1"/>
</dbReference>
<dbReference type="AlphaFoldDB" id="E3H853"/>